<evidence type="ECO:0000259" key="13">
    <source>
        <dbReference type="PROSITE" id="PS51698"/>
    </source>
</evidence>
<keyword evidence="6" id="KW-0418">Kinase</keyword>
<keyword evidence="7" id="KW-0833">Ubl conjugation pathway</keyword>
<name>A0A1D1XQJ3_9ARAE</name>
<dbReference type="GO" id="GO:0004672">
    <property type="term" value="F:protein kinase activity"/>
    <property type="evidence" value="ECO:0007669"/>
    <property type="project" value="InterPro"/>
</dbReference>
<evidence type="ECO:0000256" key="3">
    <source>
        <dbReference type="ARBA" id="ARBA00012483"/>
    </source>
</evidence>
<sequence>MAVVSPIGFHLQQKQMEGSPVPRSFSTTLSGGRGGGGRDIGEIEQLESLEEAGASSSVSQGGSLSVGIGEMVFVAVGKEYKESKSTLIWALQNSSTDTKLVLVHVHRPAQMIPMLGGKFPASQLTKQQVNAYRLQEREKMNTTLHEYLLLCAAKVQAKLLVIEMDDIAKGLLTLIAQHSITKLVMGAASDRHYSRRMKSPRSKTASTVQREAPASCSIWFVCKGRLICTRPTELDGEKLQTPLASPSSRFIQPEPFGKSLSQGTQPTVVGETWCRSESGHYDSRGKEITVGLSRVDPIRLSPLSSFSTERTEIDGWEGISHRSSQSSDHSSCSASEEANCLVSPSVLRYEDSENGSVMLPSLQESEEDFQFLYPQDKQEDGTMQDAICNHQQQDFAEAEKAKHVAYGESHRRRRAERVALEAVCKAQMAENLYARELKQRKDIEETLAREKLEQEKLKCQCDEVITELRKVNEQKSVLENQVIDADHVVRDLEEKLSTAHRLVNSLQAEREELQQKHDHAIRETEELQQGKEEVNAATNRKHSFSEFTNLELEQATSEFDNSLKIGEGGSGSVYRGVLSHTTVAIKKLDPQGLQGQIQFQQEVEVLGRVRHPHLVTLIGTCIESWCLVYEFLPNGSLEDRLQCKDNSPPLSWQTRVRIAAEICSALVFLHSNKPHTVVHGDLKPANILLDANFVSKLSDFGISRLLVQPTNANSVYHLTEPKGTIPYMDPEFIATGELSPGSDIYSFGIIILRLLTGRSAWGIAKEVREVLTRGTWHMILDKSAGDWPLVQTKQLAYIGLRCCELNRRNRPDLVNDIWRVLEPMKKAASTGRLTSCALTSADDSQMPPYFMCPIFQEIMRDPHVAADGFTYEAEAVRGWFERGNKTSPMTNLQLQHTSLVPNHALRSAIQEWLQQQRS</sequence>
<evidence type="ECO:0000256" key="5">
    <source>
        <dbReference type="ARBA" id="ARBA00022741"/>
    </source>
</evidence>
<feature type="domain" description="U-box" evidence="13">
    <location>
        <begin position="845"/>
        <end position="918"/>
    </location>
</feature>
<feature type="binding site" evidence="9">
    <location>
        <position position="587"/>
    </location>
    <ligand>
        <name>ATP</name>
        <dbReference type="ChEBI" id="CHEBI:30616"/>
    </ligand>
</feature>
<dbReference type="Gene3D" id="3.30.200.20">
    <property type="entry name" value="Phosphorylase Kinase, domain 1"/>
    <property type="match status" value="1"/>
</dbReference>
<dbReference type="PROSITE" id="PS50011">
    <property type="entry name" value="PROTEIN_KINASE_DOM"/>
    <property type="match status" value="1"/>
</dbReference>
<dbReference type="CDD" id="cd16655">
    <property type="entry name" value="RING-Ubox_WDSUB1-like"/>
    <property type="match status" value="1"/>
</dbReference>
<dbReference type="PROSITE" id="PS51698">
    <property type="entry name" value="U_BOX"/>
    <property type="match status" value="1"/>
</dbReference>
<dbReference type="FunFam" id="3.30.200.20:FF:000162">
    <property type="entry name" value="Adenine nucleotide alpha hydrolase-like domain kinase"/>
    <property type="match status" value="1"/>
</dbReference>
<dbReference type="Gene3D" id="3.40.50.620">
    <property type="entry name" value="HUPs"/>
    <property type="match status" value="1"/>
</dbReference>
<dbReference type="InterPro" id="IPR014729">
    <property type="entry name" value="Rossmann-like_a/b/a_fold"/>
</dbReference>
<dbReference type="SMART" id="SM00504">
    <property type="entry name" value="Ubox"/>
    <property type="match status" value="1"/>
</dbReference>
<evidence type="ECO:0000256" key="1">
    <source>
        <dbReference type="ARBA" id="ARBA00000900"/>
    </source>
</evidence>
<dbReference type="GO" id="GO:0016567">
    <property type="term" value="P:protein ubiquitination"/>
    <property type="evidence" value="ECO:0007669"/>
    <property type="project" value="UniProtKB-UniPathway"/>
</dbReference>
<dbReference type="InterPro" id="IPR013083">
    <property type="entry name" value="Znf_RING/FYVE/PHD"/>
</dbReference>
<evidence type="ECO:0000256" key="4">
    <source>
        <dbReference type="ARBA" id="ARBA00022679"/>
    </source>
</evidence>
<dbReference type="PANTHER" id="PTHR45647:SF100">
    <property type="entry name" value="U-BOX DOMAIN-CONTAINING PROTEIN 33"/>
    <property type="match status" value="1"/>
</dbReference>
<dbReference type="InterPro" id="IPR017441">
    <property type="entry name" value="Protein_kinase_ATP_BS"/>
</dbReference>
<organism evidence="14">
    <name type="scientific">Anthurium amnicola</name>
    <dbReference type="NCBI Taxonomy" id="1678845"/>
    <lineage>
        <taxon>Eukaryota</taxon>
        <taxon>Viridiplantae</taxon>
        <taxon>Streptophyta</taxon>
        <taxon>Embryophyta</taxon>
        <taxon>Tracheophyta</taxon>
        <taxon>Spermatophyta</taxon>
        <taxon>Magnoliopsida</taxon>
        <taxon>Liliopsida</taxon>
        <taxon>Araceae</taxon>
        <taxon>Pothoideae</taxon>
        <taxon>Potheae</taxon>
        <taxon>Anthurium</taxon>
    </lineage>
</organism>
<dbReference type="Gene3D" id="1.10.510.10">
    <property type="entry name" value="Transferase(Phosphotransferase) domain 1"/>
    <property type="match status" value="1"/>
</dbReference>
<feature type="domain" description="Protein kinase" evidence="12">
    <location>
        <begin position="559"/>
        <end position="850"/>
    </location>
</feature>
<evidence type="ECO:0000256" key="9">
    <source>
        <dbReference type="PROSITE-ProRule" id="PRU10141"/>
    </source>
</evidence>
<dbReference type="Gene3D" id="3.30.40.10">
    <property type="entry name" value="Zinc/RING finger domain, C3HC4 (zinc finger)"/>
    <property type="match status" value="1"/>
</dbReference>
<dbReference type="SUPFAM" id="SSF56112">
    <property type="entry name" value="Protein kinase-like (PK-like)"/>
    <property type="match status" value="1"/>
</dbReference>
<evidence type="ECO:0000256" key="8">
    <source>
        <dbReference type="ARBA" id="ARBA00022840"/>
    </source>
</evidence>
<dbReference type="CDD" id="cd14066">
    <property type="entry name" value="STKc_IRAK"/>
    <property type="match status" value="1"/>
</dbReference>
<evidence type="ECO:0000256" key="10">
    <source>
        <dbReference type="SAM" id="Coils"/>
    </source>
</evidence>
<evidence type="ECO:0000313" key="14">
    <source>
        <dbReference type="EMBL" id="JAT44627.1"/>
    </source>
</evidence>
<feature type="region of interest" description="Disordered" evidence="11">
    <location>
        <begin position="15"/>
        <end position="39"/>
    </location>
</feature>
<keyword evidence="4" id="KW-0808">Transferase</keyword>
<reference evidence="14" key="1">
    <citation type="submission" date="2015-07" db="EMBL/GenBank/DDBJ databases">
        <title>Transcriptome Assembly of Anthurium amnicola.</title>
        <authorList>
            <person name="Suzuki J."/>
        </authorList>
    </citation>
    <scope>NUCLEOTIDE SEQUENCE</scope>
</reference>
<dbReference type="Pfam" id="PF00069">
    <property type="entry name" value="Pkinase"/>
    <property type="match status" value="1"/>
</dbReference>
<keyword evidence="8 9" id="KW-0067">ATP-binding</keyword>
<dbReference type="PROSITE" id="PS00108">
    <property type="entry name" value="PROTEIN_KINASE_ST"/>
    <property type="match status" value="1"/>
</dbReference>
<evidence type="ECO:0000256" key="6">
    <source>
        <dbReference type="ARBA" id="ARBA00022777"/>
    </source>
</evidence>
<comment type="pathway">
    <text evidence="2">Protein modification; protein ubiquitination.</text>
</comment>
<dbReference type="InterPro" id="IPR003613">
    <property type="entry name" value="Ubox_domain"/>
</dbReference>
<dbReference type="SUPFAM" id="SSF57850">
    <property type="entry name" value="RING/U-box"/>
    <property type="match status" value="1"/>
</dbReference>
<protein>
    <recommendedName>
        <fullName evidence="3">RING-type E3 ubiquitin transferase</fullName>
        <ecNumber evidence="3">2.3.2.27</ecNumber>
    </recommendedName>
</protein>
<evidence type="ECO:0000259" key="12">
    <source>
        <dbReference type="PROSITE" id="PS50011"/>
    </source>
</evidence>
<dbReference type="PANTHER" id="PTHR45647">
    <property type="entry name" value="OS02G0152300 PROTEIN"/>
    <property type="match status" value="1"/>
</dbReference>
<comment type="catalytic activity">
    <reaction evidence="1">
        <text>S-ubiquitinyl-[E2 ubiquitin-conjugating enzyme]-L-cysteine + [acceptor protein]-L-lysine = [E2 ubiquitin-conjugating enzyme]-L-cysteine + N(6)-ubiquitinyl-[acceptor protein]-L-lysine.</text>
        <dbReference type="EC" id="2.3.2.27"/>
    </reaction>
</comment>
<dbReference type="AlphaFoldDB" id="A0A1D1XQJ3"/>
<dbReference type="InterPro" id="IPR011009">
    <property type="entry name" value="Kinase-like_dom_sf"/>
</dbReference>
<dbReference type="GO" id="GO:0061630">
    <property type="term" value="F:ubiquitin protein ligase activity"/>
    <property type="evidence" value="ECO:0007669"/>
    <property type="project" value="UniProtKB-EC"/>
</dbReference>
<dbReference type="InterPro" id="IPR051348">
    <property type="entry name" value="U-box_ubiquitin_ligases"/>
</dbReference>
<feature type="coiled-coil region" evidence="10">
    <location>
        <begin position="426"/>
        <end position="540"/>
    </location>
</feature>
<evidence type="ECO:0000256" key="11">
    <source>
        <dbReference type="SAM" id="MobiDB-lite"/>
    </source>
</evidence>
<dbReference type="GO" id="GO:0005524">
    <property type="term" value="F:ATP binding"/>
    <property type="evidence" value="ECO:0007669"/>
    <property type="project" value="UniProtKB-UniRule"/>
</dbReference>
<keyword evidence="5 9" id="KW-0547">Nucleotide-binding</keyword>
<dbReference type="InterPro" id="IPR000719">
    <property type="entry name" value="Prot_kinase_dom"/>
</dbReference>
<accession>A0A1D1XQJ3</accession>
<evidence type="ECO:0000256" key="2">
    <source>
        <dbReference type="ARBA" id="ARBA00004906"/>
    </source>
</evidence>
<dbReference type="SMART" id="SM00220">
    <property type="entry name" value="S_TKc"/>
    <property type="match status" value="1"/>
</dbReference>
<dbReference type="InterPro" id="IPR008271">
    <property type="entry name" value="Ser/Thr_kinase_AS"/>
</dbReference>
<dbReference type="EMBL" id="GDJX01023309">
    <property type="protein sequence ID" value="JAT44627.1"/>
    <property type="molecule type" value="Transcribed_RNA"/>
</dbReference>
<dbReference type="UniPathway" id="UPA00143"/>
<dbReference type="EC" id="2.3.2.27" evidence="3"/>
<evidence type="ECO:0000256" key="7">
    <source>
        <dbReference type="ARBA" id="ARBA00022786"/>
    </source>
</evidence>
<dbReference type="Pfam" id="PF04564">
    <property type="entry name" value="U-box"/>
    <property type="match status" value="1"/>
</dbReference>
<gene>
    <name evidence="14" type="primary">PUB33_2</name>
    <name evidence="14" type="ORF">g.104783</name>
</gene>
<proteinExistence type="predicted"/>
<dbReference type="CDD" id="cd01989">
    <property type="entry name" value="USP_STK_Ubox_N"/>
    <property type="match status" value="1"/>
</dbReference>
<keyword evidence="10" id="KW-0175">Coiled coil</keyword>
<dbReference type="PROSITE" id="PS00107">
    <property type="entry name" value="PROTEIN_KINASE_ATP"/>
    <property type="match status" value="1"/>
</dbReference>